<protein>
    <submittedName>
        <fullName evidence="4">Amidohydrolase family protein</fullName>
    </submittedName>
</protein>
<evidence type="ECO:0000313" key="4">
    <source>
        <dbReference type="EMBL" id="MCU7550465.1"/>
    </source>
</evidence>
<dbReference type="PANTHER" id="PTHR11113">
    <property type="entry name" value="N-ACETYLGLUCOSAMINE-6-PHOSPHATE DEACETYLASE"/>
    <property type="match status" value="1"/>
</dbReference>
<dbReference type="Pfam" id="PF01979">
    <property type="entry name" value="Amidohydro_1"/>
    <property type="match status" value="1"/>
</dbReference>
<dbReference type="InterPro" id="IPR032466">
    <property type="entry name" value="Metal_Hydrolase"/>
</dbReference>
<reference evidence="4" key="1">
    <citation type="submission" date="2022-09" db="EMBL/GenBank/DDBJ databases">
        <authorList>
            <person name="Yuan C."/>
            <person name="Ke Z."/>
        </authorList>
    </citation>
    <scope>NUCLEOTIDE SEQUENCE</scope>
    <source>
        <strain evidence="4">LB-8</strain>
    </source>
</reference>
<keyword evidence="2" id="KW-0378">Hydrolase</keyword>
<dbReference type="RefSeq" id="WP_279297905.1">
    <property type="nucleotide sequence ID" value="NZ_JAOTIF010000012.1"/>
</dbReference>
<organism evidence="4 5">
    <name type="scientific">Paraflavisolibacter caeni</name>
    <dbReference type="NCBI Taxonomy" id="2982496"/>
    <lineage>
        <taxon>Bacteria</taxon>
        <taxon>Pseudomonadati</taxon>
        <taxon>Bacteroidota</taxon>
        <taxon>Chitinophagia</taxon>
        <taxon>Chitinophagales</taxon>
        <taxon>Chitinophagaceae</taxon>
        <taxon>Paraflavisolibacter</taxon>
    </lineage>
</organism>
<comment type="caution">
    <text evidence="4">The sequence shown here is derived from an EMBL/GenBank/DDBJ whole genome shotgun (WGS) entry which is preliminary data.</text>
</comment>
<dbReference type="GO" id="GO:0006046">
    <property type="term" value="P:N-acetylglucosamine catabolic process"/>
    <property type="evidence" value="ECO:0007669"/>
    <property type="project" value="TreeGrafter"/>
</dbReference>
<proteinExistence type="inferred from homology"/>
<evidence type="ECO:0000256" key="1">
    <source>
        <dbReference type="ARBA" id="ARBA00010716"/>
    </source>
</evidence>
<evidence type="ECO:0000313" key="5">
    <source>
        <dbReference type="Proteomes" id="UP001155483"/>
    </source>
</evidence>
<keyword evidence="5" id="KW-1185">Reference proteome</keyword>
<dbReference type="AlphaFoldDB" id="A0A9X2XX07"/>
<accession>A0A9X2XX07</accession>
<evidence type="ECO:0000256" key="2">
    <source>
        <dbReference type="ARBA" id="ARBA00022801"/>
    </source>
</evidence>
<comment type="similarity">
    <text evidence="1">Belongs to the metallo-dependent hydrolases superfamily. NagA family.</text>
</comment>
<dbReference type="SUPFAM" id="SSF51556">
    <property type="entry name" value="Metallo-dependent hydrolases"/>
    <property type="match status" value="1"/>
</dbReference>
<gene>
    <name evidence="4" type="ORF">OCK74_15190</name>
</gene>
<name>A0A9X2XX07_9BACT</name>
<sequence>MKREKLFLITDSSFLGRKLKEFEWEFIDAKLIDGFYRNKEGNLAGASISMVEAVQNAIQYLNVTVEEAVSMATLRVAKAIKMDHNLGAIKVGYPASFIKFSNDFKQYETMIF</sequence>
<dbReference type="Gene3D" id="3.20.20.140">
    <property type="entry name" value="Metal-dependent hydrolases"/>
    <property type="match status" value="1"/>
</dbReference>
<dbReference type="EMBL" id="JAOTIF010000012">
    <property type="protein sequence ID" value="MCU7550465.1"/>
    <property type="molecule type" value="Genomic_DNA"/>
</dbReference>
<feature type="domain" description="Amidohydrolase-related" evidence="3">
    <location>
        <begin position="42"/>
        <end position="106"/>
    </location>
</feature>
<dbReference type="Proteomes" id="UP001155483">
    <property type="component" value="Unassembled WGS sequence"/>
</dbReference>
<reference evidence="4" key="2">
    <citation type="submission" date="2023-04" db="EMBL/GenBank/DDBJ databases">
        <title>Paracnuella aquatica gen. nov., sp. nov., a member of the family Chitinophagaceae isolated from a hot spring.</title>
        <authorList>
            <person name="Wang C."/>
        </authorList>
    </citation>
    <scope>NUCLEOTIDE SEQUENCE</scope>
    <source>
        <strain evidence="4">LB-8</strain>
    </source>
</reference>
<dbReference type="PANTHER" id="PTHR11113:SF14">
    <property type="entry name" value="N-ACETYLGLUCOSAMINE-6-PHOSPHATE DEACETYLASE"/>
    <property type="match status" value="1"/>
</dbReference>
<dbReference type="InterPro" id="IPR006680">
    <property type="entry name" value="Amidohydro-rel"/>
</dbReference>
<evidence type="ECO:0000259" key="3">
    <source>
        <dbReference type="Pfam" id="PF01979"/>
    </source>
</evidence>
<dbReference type="GO" id="GO:0008448">
    <property type="term" value="F:N-acetylglucosamine-6-phosphate deacetylase activity"/>
    <property type="evidence" value="ECO:0007669"/>
    <property type="project" value="TreeGrafter"/>
</dbReference>